<dbReference type="EMBL" id="NMUE01000013">
    <property type="protein sequence ID" value="RFA96229.1"/>
    <property type="molecule type" value="Genomic_DNA"/>
</dbReference>
<reference evidence="3 4" key="1">
    <citation type="submission" date="2017-07" db="EMBL/GenBank/DDBJ databases">
        <title>Draft genome sequence of aerobic hyperthermophilic archaea, Pyrobaculum aerophilum YKB31 and YKB32.</title>
        <authorList>
            <person name="Mochizuki T."/>
            <person name="Berliner A.J."/>
            <person name="Yoshida-Takashima Y."/>
            <person name="Takaki Y."/>
            <person name="Nunoura T."/>
            <person name="Takai K."/>
        </authorList>
    </citation>
    <scope>NUCLEOTIDE SEQUENCE [LARGE SCALE GENOMIC DNA]</scope>
    <source>
        <strain evidence="1 4">YKB31</strain>
        <strain evidence="2 3">YKB32</strain>
    </source>
</reference>
<proteinExistence type="predicted"/>
<evidence type="ECO:0000313" key="3">
    <source>
        <dbReference type="Proteomes" id="UP000256877"/>
    </source>
</evidence>
<dbReference type="RefSeq" id="WP_116420959.1">
    <property type="nucleotide sequence ID" value="NZ_NMUE01000013.1"/>
</dbReference>
<dbReference type="AlphaFoldDB" id="A0A371QZP1"/>
<dbReference type="EMBL" id="NMUF01000001">
    <property type="protein sequence ID" value="RFB00391.1"/>
    <property type="molecule type" value="Genomic_DNA"/>
</dbReference>
<gene>
    <name evidence="1" type="ORF">CGL51_05330</name>
    <name evidence="2" type="ORF">CGL52_00600</name>
</gene>
<organism evidence="1 4">
    <name type="scientific">Pyrobaculum aerophilum</name>
    <dbReference type="NCBI Taxonomy" id="13773"/>
    <lineage>
        <taxon>Archaea</taxon>
        <taxon>Thermoproteota</taxon>
        <taxon>Thermoprotei</taxon>
        <taxon>Thermoproteales</taxon>
        <taxon>Thermoproteaceae</taxon>
        <taxon>Pyrobaculum</taxon>
    </lineage>
</organism>
<dbReference type="OrthoDB" id="39440at2157"/>
<evidence type="ECO:0000313" key="2">
    <source>
        <dbReference type="EMBL" id="RFB00391.1"/>
    </source>
</evidence>
<dbReference type="GO" id="GO:0016491">
    <property type="term" value="F:oxidoreductase activity"/>
    <property type="evidence" value="ECO:0007669"/>
    <property type="project" value="InterPro"/>
</dbReference>
<dbReference type="InterPro" id="IPR009078">
    <property type="entry name" value="Ferritin-like_SF"/>
</dbReference>
<dbReference type="Proteomes" id="UP000257123">
    <property type="component" value="Unassembled WGS sequence"/>
</dbReference>
<dbReference type="Gene3D" id="1.10.620.20">
    <property type="entry name" value="Ribonucleotide Reductase, subunit A"/>
    <property type="match status" value="1"/>
</dbReference>
<dbReference type="Proteomes" id="UP000256877">
    <property type="component" value="Unassembled WGS sequence"/>
</dbReference>
<evidence type="ECO:0000313" key="4">
    <source>
        <dbReference type="Proteomes" id="UP000257123"/>
    </source>
</evidence>
<protein>
    <submittedName>
        <fullName evidence="1">Aminobenzoate oxygenase</fullName>
    </submittedName>
</protein>
<dbReference type="InterPro" id="IPR012348">
    <property type="entry name" value="RNR-like"/>
</dbReference>
<accession>A0A371QZP1</accession>
<evidence type="ECO:0000313" key="1">
    <source>
        <dbReference type="EMBL" id="RFA96229.1"/>
    </source>
</evidence>
<comment type="caution">
    <text evidence="1">The sequence shown here is derived from an EMBL/GenBank/DDBJ whole genome shotgun (WGS) entry which is preliminary data.</text>
</comment>
<dbReference type="SUPFAM" id="SSF47240">
    <property type="entry name" value="Ferritin-like"/>
    <property type="match status" value="1"/>
</dbReference>
<name>A0A371QZP1_9CREN</name>
<sequence length="368" mass="42946">MQPTKTIRIIIREPRSRHGGAPVVTNPKDLEDIPPDTYPPEWDVPNAYPPYWDFSNERMYNLYMKAKKEQWDEDSLDWKSFEEYLANKTEKERAAVAFWFSMLANFDNATGAFARAVIAAHEWHFDAGTIGVFTTIVMDENRHCIMCGKAAFCAIRNFPFRKPQSPYEEKARKYAWWVWWNGHRYWNAVKEAFERYPLPAIFTSFMMGEAAATTVFTGASRGAKHETMRTLFKYTSMDEARHFAFTQFLFEDNKHAYNEDIKKLITKQIRAGFEFLSLITYKPLRTTKFWKLPRDFEKYYEEVDAIMQDVVGIPPLEFREEAWRKAVIRVGAIVSRFGIEMPAIPELGIEGGKVDLSEKDIELAPPVF</sequence>